<proteinExistence type="predicted"/>
<gene>
    <name evidence="5" type="ORF">L596_016544</name>
</gene>
<keyword evidence="1 2" id="KW-0344">Guanine-nucleotide releasing factor</keyword>
<dbReference type="Proteomes" id="UP000298663">
    <property type="component" value="Unassembled WGS sequence"/>
</dbReference>
<evidence type="ECO:0000259" key="4">
    <source>
        <dbReference type="PROSITE" id="PS50009"/>
    </source>
</evidence>
<feature type="domain" description="Ras-GEF" evidence="4">
    <location>
        <begin position="36"/>
        <end position="273"/>
    </location>
</feature>
<feature type="region of interest" description="Disordered" evidence="3">
    <location>
        <begin position="290"/>
        <end position="338"/>
    </location>
</feature>
<comment type="caution">
    <text evidence="5">The sequence shown here is derived from an EMBL/GenBank/DDBJ whole genome shotgun (WGS) entry which is preliminary data.</text>
</comment>
<evidence type="ECO:0000256" key="3">
    <source>
        <dbReference type="SAM" id="MobiDB-lite"/>
    </source>
</evidence>
<dbReference type="EMBL" id="AZBU02000004">
    <property type="protein sequence ID" value="TKR82870.1"/>
    <property type="molecule type" value="Genomic_DNA"/>
</dbReference>
<dbReference type="CDD" id="cd00155">
    <property type="entry name" value="RasGEF"/>
    <property type="match status" value="1"/>
</dbReference>
<reference evidence="5 6" key="1">
    <citation type="journal article" date="2015" name="Genome Biol.">
        <title>Comparative genomics of Steinernema reveals deeply conserved gene regulatory networks.</title>
        <authorList>
            <person name="Dillman A.R."/>
            <person name="Macchietto M."/>
            <person name="Porter C.F."/>
            <person name="Rogers A."/>
            <person name="Williams B."/>
            <person name="Antoshechkin I."/>
            <person name="Lee M.M."/>
            <person name="Goodwin Z."/>
            <person name="Lu X."/>
            <person name="Lewis E.E."/>
            <person name="Goodrich-Blair H."/>
            <person name="Stock S.P."/>
            <person name="Adams B.J."/>
            <person name="Sternberg P.W."/>
            <person name="Mortazavi A."/>
        </authorList>
    </citation>
    <scope>NUCLEOTIDE SEQUENCE [LARGE SCALE GENOMIC DNA]</scope>
    <source>
        <strain evidence="5 6">ALL</strain>
    </source>
</reference>
<dbReference type="GO" id="GO:0005886">
    <property type="term" value="C:plasma membrane"/>
    <property type="evidence" value="ECO:0007669"/>
    <property type="project" value="TreeGrafter"/>
</dbReference>
<dbReference type="InterPro" id="IPR036964">
    <property type="entry name" value="RASGEF_cat_dom_sf"/>
</dbReference>
<sequence>MSEEEDDFKSPLEELAKRKLIYKEYDPVTFDVLKVHAEDFASQITVLDLPIFRNITPEELSDCCWTEKQKRTKAPNVLSFTDRFNDVCLWTQREILSSEKGSRRSHVLTHFIKVAKKLLKLNNVHSAFAIVSALQSHPIYRLEKTWHNVSRSDKATFGKMKRLFDSENNWERLRDYVDSQKLPCIPYLGLYLTDLNFLHVTQKRKEDFFSARPQEYMKNNIIRLLAHFQDSRYENLIVIPCIQTYLSSVRIQPELVRATEEELYQLSLEREPDNPGSEIRRSSLSRLSGFMGFRNGKSPTPQRDEPGTPRSNKSKSLTPQLPLSGSKRRHRKTQSVGGYGYLTTRGKVADEEAFHAVALEAAPVANGKDGNVEGHAEGGEGHCNDEPPFVVQEMRKFAVPEFDHVEHFVDRFRAHHEMKMRV</sequence>
<evidence type="ECO:0000313" key="6">
    <source>
        <dbReference type="Proteomes" id="UP000298663"/>
    </source>
</evidence>
<keyword evidence="6" id="KW-1185">Reference proteome</keyword>
<dbReference type="SMART" id="SM00147">
    <property type="entry name" value="RasGEF"/>
    <property type="match status" value="1"/>
</dbReference>
<dbReference type="GO" id="GO:0005085">
    <property type="term" value="F:guanyl-nucleotide exchange factor activity"/>
    <property type="evidence" value="ECO:0007669"/>
    <property type="project" value="UniProtKB-KW"/>
</dbReference>
<protein>
    <recommendedName>
        <fullName evidence="4">Ras-GEF domain-containing protein</fullName>
    </recommendedName>
</protein>
<organism evidence="5 6">
    <name type="scientific">Steinernema carpocapsae</name>
    <name type="common">Entomopathogenic nematode</name>
    <dbReference type="NCBI Taxonomy" id="34508"/>
    <lineage>
        <taxon>Eukaryota</taxon>
        <taxon>Metazoa</taxon>
        <taxon>Ecdysozoa</taxon>
        <taxon>Nematoda</taxon>
        <taxon>Chromadorea</taxon>
        <taxon>Rhabditida</taxon>
        <taxon>Tylenchina</taxon>
        <taxon>Panagrolaimomorpha</taxon>
        <taxon>Strongyloidoidea</taxon>
        <taxon>Steinernematidae</taxon>
        <taxon>Steinernema</taxon>
    </lineage>
</organism>
<dbReference type="GO" id="GO:0007265">
    <property type="term" value="P:Ras protein signal transduction"/>
    <property type="evidence" value="ECO:0007669"/>
    <property type="project" value="TreeGrafter"/>
</dbReference>
<dbReference type="Pfam" id="PF00617">
    <property type="entry name" value="RasGEF"/>
    <property type="match status" value="1"/>
</dbReference>
<dbReference type="OrthoDB" id="546434at2759"/>
<dbReference type="Gene3D" id="1.10.840.10">
    <property type="entry name" value="Ras guanine-nucleotide exchange factors catalytic domain"/>
    <property type="match status" value="1"/>
</dbReference>
<feature type="compositionally biased region" description="Polar residues" evidence="3">
    <location>
        <begin position="309"/>
        <end position="323"/>
    </location>
</feature>
<dbReference type="InterPro" id="IPR008937">
    <property type="entry name" value="Ras-like_GEF"/>
</dbReference>
<accession>A0A4U5NJ92</accession>
<dbReference type="PANTHER" id="PTHR23113:SF368">
    <property type="entry name" value="CELL DIVISION CONTROL PROTEIN 25"/>
    <property type="match status" value="1"/>
</dbReference>
<dbReference type="PROSITE" id="PS50009">
    <property type="entry name" value="RASGEF_CAT"/>
    <property type="match status" value="1"/>
</dbReference>
<dbReference type="STRING" id="34508.A0A4U5NJ92"/>
<reference evidence="5 6" key="2">
    <citation type="journal article" date="2019" name="G3 (Bethesda)">
        <title>Hybrid Assembly of the Genome of the Entomopathogenic Nematode Steinernema carpocapsae Identifies the X-Chromosome.</title>
        <authorList>
            <person name="Serra L."/>
            <person name="Macchietto M."/>
            <person name="Macias-Munoz A."/>
            <person name="McGill C.J."/>
            <person name="Rodriguez I.M."/>
            <person name="Rodriguez B."/>
            <person name="Murad R."/>
            <person name="Mortazavi A."/>
        </authorList>
    </citation>
    <scope>NUCLEOTIDE SEQUENCE [LARGE SCALE GENOMIC DNA]</scope>
    <source>
        <strain evidence="5 6">ALL</strain>
    </source>
</reference>
<dbReference type="InterPro" id="IPR023578">
    <property type="entry name" value="Ras_GEF_dom_sf"/>
</dbReference>
<dbReference type="InterPro" id="IPR001895">
    <property type="entry name" value="RASGEF_cat_dom"/>
</dbReference>
<evidence type="ECO:0000256" key="1">
    <source>
        <dbReference type="ARBA" id="ARBA00022658"/>
    </source>
</evidence>
<evidence type="ECO:0000256" key="2">
    <source>
        <dbReference type="PROSITE-ProRule" id="PRU00168"/>
    </source>
</evidence>
<dbReference type="AlphaFoldDB" id="A0A4U5NJ92"/>
<dbReference type="PANTHER" id="PTHR23113">
    <property type="entry name" value="GUANINE NUCLEOTIDE EXCHANGE FACTOR"/>
    <property type="match status" value="1"/>
</dbReference>
<name>A0A4U5NJ92_STECR</name>
<evidence type="ECO:0000313" key="5">
    <source>
        <dbReference type="EMBL" id="TKR82870.1"/>
    </source>
</evidence>
<dbReference type="SUPFAM" id="SSF48366">
    <property type="entry name" value="Ras GEF"/>
    <property type="match status" value="1"/>
</dbReference>